<feature type="non-terminal residue" evidence="2">
    <location>
        <position position="1"/>
    </location>
</feature>
<dbReference type="InterPro" id="IPR013103">
    <property type="entry name" value="RVT_2"/>
</dbReference>
<comment type="caution">
    <text evidence="2">The sequence shown here is derived from an EMBL/GenBank/DDBJ whole genome shotgun (WGS) entry which is preliminary data.</text>
</comment>
<proteinExistence type="predicted"/>
<sequence length="285" mass="31837">MYKSVIYIGNHLATKTLGNLRSEELVVKAQDAKAVAEASSSCSLLSLPSTLQDATLPSQLNSMFEEVVQSTEEEEEEVFEDKLPQVVIPIKRGHNRLKGLKNKKPEQGYTNSDIIHVDLTENCITHLQAAKSSTQAPSPVVSPPPVVSRAFPDEGEILGQLPAVVIAYGYCLTACSALNLRYALTVTDDPTEPKSYKEALDTPYSQEWQDAMVTELKSLVKCKTFKLTWLPPGKHALKGRWVYRIKRNVDCQIEHFKARFVVKGYEQRYGVDYDQTWASVVKSTT</sequence>
<evidence type="ECO:0000259" key="1">
    <source>
        <dbReference type="Pfam" id="PF07727"/>
    </source>
</evidence>
<dbReference type="OrthoDB" id="3799035at2759"/>
<dbReference type="Proteomes" id="UP000258309">
    <property type="component" value="Unassembled WGS sequence"/>
</dbReference>
<name>A0A3E2HAB6_SCYLI</name>
<reference evidence="2 3" key="1">
    <citation type="submission" date="2018-05" db="EMBL/GenBank/DDBJ databases">
        <title>Draft genome sequence of Scytalidium lignicola DSM 105466, a ubiquitous saprotrophic fungus.</title>
        <authorList>
            <person name="Buettner E."/>
            <person name="Gebauer A.M."/>
            <person name="Hofrichter M."/>
            <person name="Liers C."/>
            <person name="Kellner H."/>
        </authorList>
    </citation>
    <scope>NUCLEOTIDE SEQUENCE [LARGE SCALE GENOMIC DNA]</scope>
    <source>
        <strain evidence="2 3">DSM 105466</strain>
    </source>
</reference>
<dbReference type="AlphaFoldDB" id="A0A3E2HAB6"/>
<dbReference type="Pfam" id="PF07727">
    <property type="entry name" value="RVT_2"/>
    <property type="match status" value="1"/>
</dbReference>
<evidence type="ECO:0000313" key="3">
    <source>
        <dbReference type="Proteomes" id="UP000258309"/>
    </source>
</evidence>
<evidence type="ECO:0000313" key="2">
    <source>
        <dbReference type="EMBL" id="RFU30386.1"/>
    </source>
</evidence>
<feature type="non-terminal residue" evidence="2">
    <location>
        <position position="285"/>
    </location>
</feature>
<dbReference type="STRING" id="5539.A0A3E2HAB6"/>
<protein>
    <recommendedName>
        <fullName evidence="1">Reverse transcriptase Ty1/copia-type domain-containing protein</fullName>
    </recommendedName>
</protein>
<dbReference type="EMBL" id="NCSJ02000101">
    <property type="protein sequence ID" value="RFU30386.1"/>
    <property type="molecule type" value="Genomic_DNA"/>
</dbReference>
<keyword evidence="3" id="KW-1185">Reference proteome</keyword>
<feature type="domain" description="Reverse transcriptase Ty1/copia-type" evidence="1">
    <location>
        <begin position="223"/>
        <end position="282"/>
    </location>
</feature>
<accession>A0A3E2HAB6</accession>
<organism evidence="2 3">
    <name type="scientific">Scytalidium lignicola</name>
    <name type="common">Hyphomycete</name>
    <dbReference type="NCBI Taxonomy" id="5539"/>
    <lineage>
        <taxon>Eukaryota</taxon>
        <taxon>Fungi</taxon>
        <taxon>Dikarya</taxon>
        <taxon>Ascomycota</taxon>
        <taxon>Pezizomycotina</taxon>
        <taxon>Leotiomycetes</taxon>
        <taxon>Leotiomycetes incertae sedis</taxon>
        <taxon>Scytalidium</taxon>
    </lineage>
</organism>
<gene>
    <name evidence="2" type="ORF">B7463_g5943</name>
</gene>